<protein>
    <recommendedName>
        <fullName evidence="1">Peptidase S33 tripeptidyl aminopeptidase-like C-terminal domain-containing protein</fullName>
    </recommendedName>
</protein>
<dbReference type="Pfam" id="PF08386">
    <property type="entry name" value="Abhydrolase_4"/>
    <property type="match status" value="1"/>
</dbReference>
<dbReference type="Gene3D" id="3.40.50.1820">
    <property type="entry name" value="alpha/beta hydrolase"/>
    <property type="match status" value="1"/>
</dbReference>
<evidence type="ECO:0000259" key="1">
    <source>
        <dbReference type="Pfam" id="PF08386"/>
    </source>
</evidence>
<keyword evidence="3" id="KW-1185">Reference proteome</keyword>
<evidence type="ECO:0000313" key="2">
    <source>
        <dbReference type="EMBL" id="GAA2346215.1"/>
    </source>
</evidence>
<gene>
    <name evidence="2" type="ORF">GCM10009854_23910</name>
</gene>
<feature type="domain" description="Peptidase S33 tripeptidyl aminopeptidase-like C-terminal" evidence="1">
    <location>
        <begin position="164"/>
        <end position="253"/>
    </location>
</feature>
<accession>A0ABN3G812</accession>
<proteinExistence type="predicted"/>
<comment type="caution">
    <text evidence="2">The sequence shown here is derived from an EMBL/GenBank/DDBJ whole genome shotgun (WGS) entry which is preliminary data.</text>
</comment>
<evidence type="ECO:0000313" key="3">
    <source>
        <dbReference type="Proteomes" id="UP001501218"/>
    </source>
</evidence>
<dbReference type="Proteomes" id="UP001501218">
    <property type="component" value="Unassembled WGS sequence"/>
</dbReference>
<reference evidence="2 3" key="1">
    <citation type="journal article" date="2019" name="Int. J. Syst. Evol. Microbiol.">
        <title>The Global Catalogue of Microorganisms (GCM) 10K type strain sequencing project: providing services to taxonomists for standard genome sequencing and annotation.</title>
        <authorList>
            <consortium name="The Broad Institute Genomics Platform"/>
            <consortium name="The Broad Institute Genome Sequencing Center for Infectious Disease"/>
            <person name="Wu L."/>
            <person name="Ma J."/>
        </authorList>
    </citation>
    <scope>NUCLEOTIDE SEQUENCE [LARGE SCALE GENOMIC DNA]</scope>
    <source>
        <strain evidence="2 3">JCM 16221</strain>
    </source>
</reference>
<organism evidence="2 3">
    <name type="scientific">Saccharopolyspora halophila</name>
    <dbReference type="NCBI Taxonomy" id="405551"/>
    <lineage>
        <taxon>Bacteria</taxon>
        <taxon>Bacillati</taxon>
        <taxon>Actinomycetota</taxon>
        <taxon>Actinomycetes</taxon>
        <taxon>Pseudonocardiales</taxon>
        <taxon>Pseudonocardiaceae</taxon>
        <taxon>Saccharopolyspora</taxon>
    </lineage>
</organism>
<dbReference type="EMBL" id="BAAARA010000007">
    <property type="protein sequence ID" value="GAA2346215.1"/>
    <property type="molecule type" value="Genomic_DNA"/>
</dbReference>
<dbReference type="InterPro" id="IPR013595">
    <property type="entry name" value="Pept_S33_TAP-like_C"/>
</dbReference>
<dbReference type="SUPFAM" id="SSF53474">
    <property type="entry name" value="alpha/beta-Hydrolases"/>
    <property type="match status" value="1"/>
</dbReference>
<sequence>MVLDSVVSPDDWHDFDVHQAVAMLDQRETLFEWIADRPEFALGDTREQVRAAYARARADLAEHPARGTFGAAEFDNLVYRTLSRTQRWRPFARALGSYVRTGDAAGLEPQLPETDAESRNYEAALRAVKCADSRRPGPAEVVEDVRALRRADPLPILTGLEADVCAYWAAPEEPARFGDPAMPPILLTQAEHDPTTPRAGALRMQAELPGSRMITADRSYSHGVFASQRIRCVDDAVAAYLVDGELPRRDRHCRGPGLPE</sequence>
<dbReference type="InterPro" id="IPR029058">
    <property type="entry name" value="AB_hydrolase_fold"/>
</dbReference>
<name>A0ABN3G812_9PSEU</name>